<evidence type="ECO:0000256" key="1">
    <source>
        <dbReference type="SAM" id="MobiDB-lite"/>
    </source>
</evidence>
<evidence type="ECO:0000313" key="2">
    <source>
        <dbReference type="EMBL" id="EYU23857.1"/>
    </source>
</evidence>
<reference evidence="2 3" key="1">
    <citation type="journal article" date="2013" name="Proc. Natl. Acad. Sci. U.S.A.">
        <title>Fine-scale variation in meiotic recombination in Mimulus inferred from population shotgun sequencing.</title>
        <authorList>
            <person name="Hellsten U."/>
            <person name="Wright K.M."/>
            <person name="Jenkins J."/>
            <person name="Shu S."/>
            <person name="Yuan Y."/>
            <person name="Wessler S.R."/>
            <person name="Schmutz J."/>
            <person name="Willis J.H."/>
            <person name="Rokhsar D.S."/>
        </authorList>
    </citation>
    <scope>NUCLEOTIDE SEQUENCE [LARGE SCALE GENOMIC DNA]</scope>
    <source>
        <strain evidence="3">cv. DUN x IM62</strain>
    </source>
</reference>
<gene>
    <name evidence="2" type="ORF">MIMGU_mgv1a005717mg</name>
</gene>
<evidence type="ECO:0000313" key="3">
    <source>
        <dbReference type="Proteomes" id="UP000030748"/>
    </source>
</evidence>
<dbReference type="Proteomes" id="UP000030748">
    <property type="component" value="Unassembled WGS sequence"/>
</dbReference>
<dbReference type="EMBL" id="KI632147">
    <property type="protein sequence ID" value="EYU23857.1"/>
    <property type="molecule type" value="Genomic_DNA"/>
</dbReference>
<protein>
    <submittedName>
        <fullName evidence="2">Uncharacterized protein</fullName>
    </submittedName>
</protein>
<dbReference type="AlphaFoldDB" id="A0A022Q5B7"/>
<dbReference type="PhylomeDB" id="A0A022Q5B7"/>
<dbReference type="KEGG" id="egt:105972926"/>
<proteinExistence type="predicted"/>
<keyword evidence="3" id="KW-1185">Reference proteome</keyword>
<dbReference type="eggNOG" id="ENOG502S39P">
    <property type="taxonomic scope" value="Eukaryota"/>
</dbReference>
<dbReference type="PANTHER" id="PTHR34194">
    <property type="entry name" value="F14J8.16 PROTEIN"/>
    <property type="match status" value="1"/>
</dbReference>
<dbReference type="PANTHER" id="PTHR34194:SF2">
    <property type="entry name" value="F14J8.16 PROTEIN"/>
    <property type="match status" value="1"/>
</dbReference>
<organism evidence="2 3">
    <name type="scientific">Erythranthe guttata</name>
    <name type="common">Yellow monkey flower</name>
    <name type="synonym">Mimulus guttatus</name>
    <dbReference type="NCBI Taxonomy" id="4155"/>
    <lineage>
        <taxon>Eukaryota</taxon>
        <taxon>Viridiplantae</taxon>
        <taxon>Streptophyta</taxon>
        <taxon>Embryophyta</taxon>
        <taxon>Tracheophyta</taxon>
        <taxon>Spermatophyta</taxon>
        <taxon>Magnoliopsida</taxon>
        <taxon>eudicotyledons</taxon>
        <taxon>Gunneridae</taxon>
        <taxon>Pentapetalae</taxon>
        <taxon>asterids</taxon>
        <taxon>lamiids</taxon>
        <taxon>Lamiales</taxon>
        <taxon>Phrymaceae</taxon>
        <taxon>Erythranthe</taxon>
    </lineage>
</organism>
<accession>A0A022Q5B7</accession>
<dbReference type="OrthoDB" id="298344at2759"/>
<dbReference type="STRING" id="4155.A0A022Q5B7"/>
<sequence>MVRKKTRLAGSDKPVNSDVYNDIKSHMARSRECCNEMLEYRRRVEEADNSNVDYKNFLLRILPKEGPIESRKKRREKYDDVFQDDDIDCSSEEDIDPQIKLFFTCLKEHEKSYVLECNDVVIKYEGDDSSSFEECEPDPRRKLRSATKQKVGPTDVDNQLKDDSIKNLNCGKSRRKEEAKIETVENVKFSTKRKVGPTDVDNQLVDDSIKNLNCGKLRRKEAKSETVENVKFSTKQKVGPTDVGNQFMDDSIKNLNCGKSRRKEEARSETVENVKFSTNGIVPDPHYIDFFNNLKVVNDHCAYTRGRHTVVYEWNDGKKKNSSKKEEQDEECSSDVEIIDCTLFDKEVNKDSNLGDPSTRCEFRKQVIDVLRKPYDREEYTELLMDIRQRKQEGRHRELRHGREGPCSVDKDGKSYLDHHPDLREVFLRFVDDKPKCLNLFRGFFFWLQNFLQHEAFKPWLDEECLAIRPGSC</sequence>
<name>A0A022Q5B7_ERYGU</name>
<feature type="region of interest" description="Disordered" evidence="1">
    <location>
        <begin position="129"/>
        <end position="158"/>
    </location>
</feature>